<proteinExistence type="predicted"/>
<name>A0A5N6SFB1_ASPPS</name>
<dbReference type="EMBL" id="ML743618">
    <property type="protein sequence ID" value="KAE8133352.1"/>
    <property type="molecule type" value="Genomic_DNA"/>
</dbReference>
<keyword evidence="1" id="KW-0472">Membrane</keyword>
<reference evidence="2 3" key="1">
    <citation type="submission" date="2019-04" db="EMBL/GenBank/DDBJ databases">
        <title>Friends and foes A comparative genomics study of 23 Aspergillus species from section Flavi.</title>
        <authorList>
            <consortium name="DOE Joint Genome Institute"/>
            <person name="Kjaerbolling I."/>
            <person name="Vesth T."/>
            <person name="Frisvad J.C."/>
            <person name="Nybo J.L."/>
            <person name="Theobald S."/>
            <person name="Kildgaard S."/>
            <person name="Isbrandt T."/>
            <person name="Kuo A."/>
            <person name="Sato A."/>
            <person name="Lyhne E.K."/>
            <person name="Kogle M.E."/>
            <person name="Wiebenga A."/>
            <person name="Kun R.S."/>
            <person name="Lubbers R.J."/>
            <person name="Makela M.R."/>
            <person name="Barry K."/>
            <person name="Chovatia M."/>
            <person name="Clum A."/>
            <person name="Daum C."/>
            <person name="Haridas S."/>
            <person name="He G."/>
            <person name="LaButti K."/>
            <person name="Lipzen A."/>
            <person name="Mondo S."/>
            <person name="Riley R."/>
            <person name="Salamov A."/>
            <person name="Simmons B.A."/>
            <person name="Magnuson J.K."/>
            <person name="Henrissat B."/>
            <person name="Mortensen U.H."/>
            <person name="Larsen T.O."/>
            <person name="Devries R.P."/>
            <person name="Grigoriev I.V."/>
            <person name="Machida M."/>
            <person name="Baker S.E."/>
            <person name="Andersen M.R."/>
        </authorList>
    </citation>
    <scope>NUCLEOTIDE SEQUENCE [LARGE SCALE GENOMIC DNA]</scope>
    <source>
        <strain evidence="2 3">CBS 117625</strain>
    </source>
</reference>
<dbReference type="Proteomes" id="UP000325672">
    <property type="component" value="Unassembled WGS sequence"/>
</dbReference>
<evidence type="ECO:0000313" key="3">
    <source>
        <dbReference type="Proteomes" id="UP000325672"/>
    </source>
</evidence>
<keyword evidence="3" id="KW-1185">Reference proteome</keyword>
<dbReference type="AlphaFoldDB" id="A0A5N6SFB1"/>
<protein>
    <submittedName>
        <fullName evidence="2">Uncharacterized protein</fullName>
    </submittedName>
</protein>
<accession>A0A5N6SFB1</accession>
<feature type="transmembrane region" description="Helical" evidence="1">
    <location>
        <begin position="16"/>
        <end position="37"/>
    </location>
</feature>
<evidence type="ECO:0000313" key="2">
    <source>
        <dbReference type="EMBL" id="KAE8133352.1"/>
    </source>
</evidence>
<sequence>MPWAIFVPRLSSSYPISPLIILVIYFVLDFPLPLCHFSQICLRNHSSSAAFWDSGSN</sequence>
<dbReference type="GeneID" id="43639960"/>
<keyword evidence="1" id="KW-1133">Transmembrane helix</keyword>
<organism evidence="2 3">
    <name type="scientific">Aspergillus pseudotamarii</name>
    <dbReference type="NCBI Taxonomy" id="132259"/>
    <lineage>
        <taxon>Eukaryota</taxon>
        <taxon>Fungi</taxon>
        <taxon>Dikarya</taxon>
        <taxon>Ascomycota</taxon>
        <taxon>Pezizomycotina</taxon>
        <taxon>Eurotiomycetes</taxon>
        <taxon>Eurotiomycetidae</taxon>
        <taxon>Eurotiales</taxon>
        <taxon>Aspergillaceae</taxon>
        <taxon>Aspergillus</taxon>
        <taxon>Aspergillus subgen. Circumdati</taxon>
    </lineage>
</organism>
<evidence type="ECO:0000256" key="1">
    <source>
        <dbReference type="SAM" id="Phobius"/>
    </source>
</evidence>
<keyword evidence="1" id="KW-0812">Transmembrane</keyword>
<dbReference type="RefSeq" id="XP_031909415.1">
    <property type="nucleotide sequence ID" value="XM_032055750.1"/>
</dbReference>
<gene>
    <name evidence="2" type="ORF">BDV38DRAFT_258616</name>
</gene>